<dbReference type="PROSITE" id="PS50006">
    <property type="entry name" value="FHA_DOMAIN"/>
    <property type="match status" value="2"/>
</dbReference>
<dbReference type="InterPro" id="IPR008984">
    <property type="entry name" value="SMAD_FHA_dom_sf"/>
</dbReference>
<keyword evidence="1" id="KW-0812">Transmembrane</keyword>
<comment type="caution">
    <text evidence="3">The sequence shown here is derived from an EMBL/GenBank/DDBJ whole genome shotgun (WGS) entry which is preliminary data.</text>
</comment>
<sequence length="455" mass="50019">MFALEIDFNDGVSQPETILVRRPQVVIGASDFAHVVIEDMKEHNIELRVIRERGRSFRCKFLGSSRVIESLGLSDSLQHNSTSLRIADLELFIQALDIDLLLRDSEPPDRAGVRILQSASASTGPVFPAVMVLGQNPMMISFSQKQEILIGRSNQCVVRLDSPEISSQHAKMGFEKGEFWIEDLGSTNGTFLNGQQIGTKTYINAGVPLVLGREISIVAVDSDEMVESVMNISTGKTGTALPPPRRAYPALICVSERARPSRVVIPQNSTIKIGRDPASDMSLGVPHVSRTHCLISRSHDNEIIVKDQSTNGTYYEEGVLERGDSLSIHSEPKVLDFGAGVTVAICFNEEQERIFLESNGASLIFADRRTQKASRSSRGTKSIQPGQMRSLVGIEPKGSSNDLSADYNIGPIKKSLISLRDLDDKARRSFYVVIGFVLMFLCLLLLLLKPVFFGG</sequence>
<dbReference type="PANTHER" id="PTHR23308">
    <property type="entry name" value="NUCLEAR INHIBITOR OF PROTEIN PHOSPHATASE-1"/>
    <property type="match status" value="1"/>
</dbReference>
<keyword evidence="1" id="KW-0472">Membrane</keyword>
<dbReference type="SMART" id="SM00240">
    <property type="entry name" value="FHA"/>
    <property type="match status" value="2"/>
</dbReference>
<dbReference type="InterPro" id="IPR050923">
    <property type="entry name" value="Cell_Proc_Reg/RNA_Proc"/>
</dbReference>
<evidence type="ECO:0000313" key="3">
    <source>
        <dbReference type="EMBL" id="NMC62725.1"/>
    </source>
</evidence>
<name>A0A7X9IJK2_9DELT</name>
<feature type="domain" description="FHA" evidence="2">
    <location>
        <begin position="148"/>
        <end position="197"/>
    </location>
</feature>
<feature type="domain" description="FHA" evidence="2">
    <location>
        <begin position="271"/>
        <end position="320"/>
    </location>
</feature>
<dbReference type="Pfam" id="PF00498">
    <property type="entry name" value="FHA"/>
    <property type="match status" value="2"/>
</dbReference>
<protein>
    <submittedName>
        <fullName evidence="3">FHA domain-containing protein</fullName>
    </submittedName>
</protein>
<dbReference type="AlphaFoldDB" id="A0A7X9IJK2"/>
<organism evidence="3 4">
    <name type="scientific">SAR324 cluster bacterium</name>
    <dbReference type="NCBI Taxonomy" id="2024889"/>
    <lineage>
        <taxon>Bacteria</taxon>
        <taxon>Deltaproteobacteria</taxon>
        <taxon>SAR324 cluster</taxon>
    </lineage>
</organism>
<gene>
    <name evidence="3" type="ORF">GYA55_06095</name>
</gene>
<dbReference type="SUPFAM" id="SSF49879">
    <property type="entry name" value="SMAD/FHA domain"/>
    <property type="match status" value="2"/>
</dbReference>
<keyword evidence="1" id="KW-1133">Transmembrane helix</keyword>
<evidence type="ECO:0000313" key="4">
    <source>
        <dbReference type="Proteomes" id="UP000524246"/>
    </source>
</evidence>
<evidence type="ECO:0000256" key="1">
    <source>
        <dbReference type="SAM" id="Phobius"/>
    </source>
</evidence>
<dbReference type="CDD" id="cd00060">
    <property type="entry name" value="FHA"/>
    <property type="match status" value="2"/>
</dbReference>
<reference evidence="3 4" key="1">
    <citation type="journal article" date="2020" name="Biotechnol. Biofuels">
        <title>New insights from the biogas microbiome by comprehensive genome-resolved metagenomics of nearly 1600 species originating from multiple anaerobic digesters.</title>
        <authorList>
            <person name="Campanaro S."/>
            <person name="Treu L."/>
            <person name="Rodriguez-R L.M."/>
            <person name="Kovalovszki A."/>
            <person name="Ziels R.M."/>
            <person name="Maus I."/>
            <person name="Zhu X."/>
            <person name="Kougias P.G."/>
            <person name="Basile A."/>
            <person name="Luo G."/>
            <person name="Schluter A."/>
            <person name="Konstantinidis K.T."/>
            <person name="Angelidaki I."/>
        </authorList>
    </citation>
    <scope>NUCLEOTIDE SEQUENCE [LARGE SCALE GENOMIC DNA]</scope>
    <source>
        <strain evidence="3">AS27yjCOA_65</strain>
    </source>
</reference>
<dbReference type="Proteomes" id="UP000524246">
    <property type="component" value="Unassembled WGS sequence"/>
</dbReference>
<accession>A0A7X9IJK2</accession>
<evidence type="ECO:0000259" key="2">
    <source>
        <dbReference type="PROSITE" id="PS50006"/>
    </source>
</evidence>
<dbReference type="Gene3D" id="2.60.200.20">
    <property type="match status" value="2"/>
</dbReference>
<dbReference type="InterPro" id="IPR000253">
    <property type="entry name" value="FHA_dom"/>
</dbReference>
<proteinExistence type="predicted"/>
<feature type="transmembrane region" description="Helical" evidence="1">
    <location>
        <begin position="429"/>
        <end position="448"/>
    </location>
</feature>
<dbReference type="EMBL" id="JAAZON010000263">
    <property type="protein sequence ID" value="NMC62725.1"/>
    <property type="molecule type" value="Genomic_DNA"/>
</dbReference>